<accession>A0A4S8LHG0</accession>
<dbReference type="AlphaFoldDB" id="A0A4S8LHG0"/>
<dbReference type="EMBL" id="ML179408">
    <property type="protein sequence ID" value="THU88489.1"/>
    <property type="molecule type" value="Genomic_DNA"/>
</dbReference>
<gene>
    <name evidence="1" type="ORF">K435DRAFT_866250</name>
</gene>
<proteinExistence type="predicted"/>
<organism evidence="1 2">
    <name type="scientific">Dendrothele bispora (strain CBS 962.96)</name>
    <dbReference type="NCBI Taxonomy" id="1314807"/>
    <lineage>
        <taxon>Eukaryota</taxon>
        <taxon>Fungi</taxon>
        <taxon>Dikarya</taxon>
        <taxon>Basidiomycota</taxon>
        <taxon>Agaricomycotina</taxon>
        <taxon>Agaricomycetes</taxon>
        <taxon>Agaricomycetidae</taxon>
        <taxon>Agaricales</taxon>
        <taxon>Agaricales incertae sedis</taxon>
        <taxon>Dendrothele</taxon>
    </lineage>
</organism>
<protein>
    <submittedName>
        <fullName evidence="1">Uncharacterized protein</fullName>
    </submittedName>
</protein>
<dbReference type="Proteomes" id="UP000297245">
    <property type="component" value="Unassembled WGS sequence"/>
</dbReference>
<reference evidence="1 2" key="1">
    <citation type="journal article" date="2019" name="Nat. Ecol. Evol.">
        <title>Megaphylogeny resolves global patterns of mushroom evolution.</title>
        <authorList>
            <person name="Varga T."/>
            <person name="Krizsan K."/>
            <person name="Foldi C."/>
            <person name="Dima B."/>
            <person name="Sanchez-Garcia M."/>
            <person name="Sanchez-Ramirez S."/>
            <person name="Szollosi G.J."/>
            <person name="Szarkandi J.G."/>
            <person name="Papp V."/>
            <person name="Albert L."/>
            <person name="Andreopoulos W."/>
            <person name="Angelini C."/>
            <person name="Antonin V."/>
            <person name="Barry K.W."/>
            <person name="Bougher N.L."/>
            <person name="Buchanan P."/>
            <person name="Buyck B."/>
            <person name="Bense V."/>
            <person name="Catcheside P."/>
            <person name="Chovatia M."/>
            <person name="Cooper J."/>
            <person name="Damon W."/>
            <person name="Desjardin D."/>
            <person name="Finy P."/>
            <person name="Geml J."/>
            <person name="Haridas S."/>
            <person name="Hughes K."/>
            <person name="Justo A."/>
            <person name="Karasinski D."/>
            <person name="Kautmanova I."/>
            <person name="Kiss B."/>
            <person name="Kocsube S."/>
            <person name="Kotiranta H."/>
            <person name="LaButti K.M."/>
            <person name="Lechner B.E."/>
            <person name="Liimatainen K."/>
            <person name="Lipzen A."/>
            <person name="Lukacs Z."/>
            <person name="Mihaltcheva S."/>
            <person name="Morgado L.N."/>
            <person name="Niskanen T."/>
            <person name="Noordeloos M.E."/>
            <person name="Ohm R.A."/>
            <person name="Ortiz-Santana B."/>
            <person name="Ovrebo C."/>
            <person name="Racz N."/>
            <person name="Riley R."/>
            <person name="Savchenko A."/>
            <person name="Shiryaev A."/>
            <person name="Soop K."/>
            <person name="Spirin V."/>
            <person name="Szebenyi C."/>
            <person name="Tomsovsky M."/>
            <person name="Tulloss R.E."/>
            <person name="Uehling J."/>
            <person name="Grigoriev I.V."/>
            <person name="Vagvolgyi C."/>
            <person name="Papp T."/>
            <person name="Martin F.M."/>
            <person name="Miettinen O."/>
            <person name="Hibbett D.S."/>
            <person name="Nagy L.G."/>
        </authorList>
    </citation>
    <scope>NUCLEOTIDE SEQUENCE [LARGE SCALE GENOMIC DNA]</scope>
    <source>
        <strain evidence="1 2">CBS 962.96</strain>
    </source>
</reference>
<name>A0A4S8LHG0_DENBC</name>
<sequence length="190" mass="22026">MSQKPDRVTAHVHKVRDKIIPLKQQHIFIFPRPCHKYDWPHTCHAKQWPDLDPSIDSTDKEVYSPPALSTDYFMDKDTGDLPANPETIEDCYLDIHTDDITSHEALNLDEIDGLDADFVSMGIHDQMTLDDAGDAPDDEDNYRDYGTIDWDQYKFGQDDHLSASNQVWAHWYSEYCDIEHQLSERDLAIC</sequence>
<evidence type="ECO:0000313" key="2">
    <source>
        <dbReference type="Proteomes" id="UP000297245"/>
    </source>
</evidence>
<evidence type="ECO:0000313" key="1">
    <source>
        <dbReference type="EMBL" id="THU88489.1"/>
    </source>
</evidence>
<keyword evidence="2" id="KW-1185">Reference proteome</keyword>